<name>A0A8I3WKG9_CALJA</name>
<dbReference type="AlphaFoldDB" id="A0A8I3WKG9"/>
<feature type="domain" description="PIH1 N-terminal" evidence="3">
    <location>
        <begin position="45"/>
        <end position="179"/>
    </location>
</feature>
<organism evidence="5 6">
    <name type="scientific">Callithrix jacchus</name>
    <name type="common">White-tufted-ear marmoset</name>
    <name type="synonym">Simia Jacchus</name>
    <dbReference type="NCBI Taxonomy" id="9483"/>
    <lineage>
        <taxon>Eukaryota</taxon>
        <taxon>Metazoa</taxon>
        <taxon>Chordata</taxon>
        <taxon>Craniata</taxon>
        <taxon>Vertebrata</taxon>
        <taxon>Euteleostomi</taxon>
        <taxon>Mammalia</taxon>
        <taxon>Eutheria</taxon>
        <taxon>Euarchontoglires</taxon>
        <taxon>Primates</taxon>
        <taxon>Haplorrhini</taxon>
        <taxon>Platyrrhini</taxon>
        <taxon>Cebidae</taxon>
        <taxon>Callitrichinae</taxon>
        <taxon>Callithrix</taxon>
        <taxon>Callithrix</taxon>
    </lineage>
</organism>
<dbReference type="CDD" id="cd00298">
    <property type="entry name" value="ACD_sHsps_p23-like"/>
    <property type="match status" value="1"/>
</dbReference>
<dbReference type="InterPro" id="IPR050734">
    <property type="entry name" value="PIH1/Kintoun_subfamily"/>
</dbReference>
<reference evidence="5" key="2">
    <citation type="submission" date="2025-08" db="UniProtKB">
        <authorList>
            <consortium name="Ensembl"/>
        </authorList>
    </citation>
    <scope>IDENTIFICATION</scope>
</reference>
<evidence type="ECO:0000256" key="1">
    <source>
        <dbReference type="ARBA" id="ARBA00008511"/>
    </source>
</evidence>
<reference evidence="5" key="3">
    <citation type="submission" date="2025-09" db="UniProtKB">
        <authorList>
            <consortium name="Ensembl"/>
        </authorList>
    </citation>
    <scope>IDENTIFICATION</scope>
</reference>
<evidence type="ECO:0000259" key="3">
    <source>
        <dbReference type="Pfam" id="PF08190"/>
    </source>
</evidence>
<dbReference type="Proteomes" id="UP000008225">
    <property type="component" value="Chromosome 11"/>
</dbReference>
<proteinExistence type="inferred from homology"/>
<dbReference type="InterPro" id="IPR012981">
    <property type="entry name" value="PIH1_N"/>
</dbReference>
<dbReference type="GO" id="GO:0101031">
    <property type="term" value="C:protein folding chaperone complex"/>
    <property type="evidence" value="ECO:0007669"/>
    <property type="project" value="Ensembl"/>
</dbReference>
<accession>A0A8I3WKG9</accession>
<dbReference type="GO" id="GO:0097255">
    <property type="term" value="C:R2TP complex"/>
    <property type="evidence" value="ECO:0007669"/>
    <property type="project" value="TreeGrafter"/>
</dbReference>
<evidence type="ECO:0000259" key="4">
    <source>
        <dbReference type="Pfam" id="PF18201"/>
    </source>
</evidence>
<dbReference type="PANTHER" id="PTHR22997">
    <property type="entry name" value="PIH1 DOMAIN-CONTAINING PROTEIN 1"/>
    <property type="match status" value="1"/>
</dbReference>
<dbReference type="Pfam" id="PF08190">
    <property type="entry name" value="PIH1"/>
    <property type="match status" value="1"/>
</dbReference>
<dbReference type="OMA" id="SCLCTEI"/>
<dbReference type="GO" id="GO:0005737">
    <property type="term" value="C:cytoplasm"/>
    <property type="evidence" value="ECO:0007669"/>
    <property type="project" value="TreeGrafter"/>
</dbReference>
<dbReference type="InterPro" id="IPR041442">
    <property type="entry name" value="PIH1D1/2/3_CS-like"/>
</dbReference>
<evidence type="ECO:0000256" key="2">
    <source>
        <dbReference type="ARBA" id="ARBA00040541"/>
    </source>
</evidence>
<keyword evidence="6" id="KW-1185">Reference proteome</keyword>
<reference evidence="5 6" key="1">
    <citation type="submission" date="2009-03" db="EMBL/GenBank/DDBJ databases">
        <authorList>
            <person name="Warren W."/>
            <person name="Ye L."/>
            <person name="Minx P."/>
            <person name="Worley K."/>
            <person name="Gibbs R."/>
            <person name="Wilson R.K."/>
        </authorList>
    </citation>
    <scope>NUCLEOTIDE SEQUENCE [LARGE SCALE GENOMIC DNA]</scope>
</reference>
<sequence>MSFHRLKKLIHHSSVMETSSKGLLTQVTQFWNLLDDLAESDPEGYEKFIQQQLKEGKQLCSAPEPQLCLQTRILKPKEKILFINLCQWTRIPAPQSATHPVPLAVGKPEDTTETSVTHTDAYTVIDVAYNPDVLQAADKDQLIKNQLIQMAMKCIEEQFQFTLSHSYCITKFRIKGSIQRMKQNLMGIQTDSTDLREKMRRELTLGHIRSSTMSNPDHFPQLLLPKDQVSDKAVCLIEEISSTEIEVEMKIPAYEIKIVHDHNEKPLKIELKVELPGINSVSLCDLSVSEDDLLIEVSEKYRLHLNLPKPVDTEMTTAKFIKEKSTLIITMPLL</sequence>
<dbReference type="GO" id="GO:1990904">
    <property type="term" value="C:ribonucleoprotein complex"/>
    <property type="evidence" value="ECO:0007669"/>
    <property type="project" value="TreeGrafter"/>
</dbReference>
<feature type="domain" description="PIH1D1/2/3 CS-like" evidence="4">
    <location>
        <begin position="261"/>
        <end position="333"/>
    </location>
</feature>
<dbReference type="GO" id="GO:0006364">
    <property type="term" value="P:rRNA processing"/>
    <property type="evidence" value="ECO:0007669"/>
    <property type="project" value="TreeGrafter"/>
</dbReference>
<comment type="similarity">
    <text evidence="1">Belongs to the PIH1 family.</text>
</comment>
<dbReference type="Ensembl" id="ENSCJAT00000140797.1">
    <property type="protein sequence ID" value="ENSCJAP00000091692.1"/>
    <property type="gene ID" value="ENSCJAG00000010954.5"/>
</dbReference>
<dbReference type="GeneTree" id="ENSGT00510000048581"/>
<dbReference type="Pfam" id="PF18201">
    <property type="entry name" value="PIH1_CS"/>
    <property type="match status" value="1"/>
</dbReference>
<evidence type="ECO:0000313" key="6">
    <source>
        <dbReference type="Proteomes" id="UP000008225"/>
    </source>
</evidence>
<gene>
    <name evidence="5" type="primary">PIH1D2</name>
</gene>
<dbReference type="GO" id="GO:0031267">
    <property type="term" value="F:small GTPase binding"/>
    <property type="evidence" value="ECO:0007669"/>
    <property type="project" value="Ensembl"/>
</dbReference>
<dbReference type="GO" id="GO:0000492">
    <property type="term" value="P:box C/D snoRNP assembly"/>
    <property type="evidence" value="ECO:0007669"/>
    <property type="project" value="TreeGrafter"/>
</dbReference>
<dbReference type="PANTHER" id="PTHR22997:SF6">
    <property type="entry name" value="PIH1 DOMAIN-CONTAINING PROTEIN 2"/>
    <property type="match status" value="1"/>
</dbReference>
<protein>
    <recommendedName>
        <fullName evidence="2">PIH1 domain-containing protein 2</fullName>
    </recommendedName>
</protein>
<evidence type="ECO:0000313" key="5">
    <source>
        <dbReference type="Ensembl" id="ENSCJAP00000091692.1"/>
    </source>
</evidence>